<reference evidence="1" key="1">
    <citation type="submission" date="2022-11" db="EMBL/GenBank/DDBJ databases">
        <authorList>
            <person name="Coimbra C."/>
        </authorList>
    </citation>
    <scope>NUCLEOTIDE SEQUENCE</scope>
    <source>
        <strain evidence="1">Jales19</strain>
    </source>
</reference>
<evidence type="ECO:0000313" key="2">
    <source>
        <dbReference type="Proteomes" id="UP001152178"/>
    </source>
</evidence>
<accession>A0ABT4R547</accession>
<organism evidence="1 2">
    <name type="scientific">Mesorhizobium qingshengii</name>
    <dbReference type="NCBI Taxonomy" id="1165689"/>
    <lineage>
        <taxon>Bacteria</taxon>
        <taxon>Pseudomonadati</taxon>
        <taxon>Pseudomonadota</taxon>
        <taxon>Alphaproteobacteria</taxon>
        <taxon>Hyphomicrobiales</taxon>
        <taxon>Phyllobacteriaceae</taxon>
        <taxon>Mesorhizobium</taxon>
    </lineage>
</organism>
<name>A0ABT4R547_9HYPH</name>
<dbReference type="Proteomes" id="UP001152178">
    <property type="component" value="Unassembled WGS sequence"/>
</dbReference>
<evidence type="ECO:0000313" key="1">
    <source>
        <dbReference type="EMBL" id="MCZ8548754.1"/>
    </source>
</evidence>
<protein>
    <submittedName>
        <fullName evidence="1">Uncharacterized protein</fullName>
    </submittedName>
</protein>
<comment type="caution">
    <text evidence="1">The sequence shown here is derived from an EMBL/GenBank/DDBJ whole genome shotgun (WGS) entry which is preliminary data.</text>
</comment>
<dbReference type="RefSeq" id="WP_269909000.1">
    <property type="nucleotide sequence ID" value="NZ_JAPFQA010000045.1"/>
</dbReference>
<sequence>MAEEIVFCAKTGRRILVNGDFADEAGALTIKPVLFDDRSVDEICDAAASAELASLKRAHTTSALDEIVFCARTGQRIVADNVIPFPRQVQATLENDDI</sequence>
<keyword evidence="2" id="KW-1185">Reference proteome</keyword>
<dbReference type="EMBL" id="JAPFQA010000045">
    <property type="protein sequence ID" value="MCZ8548754.1"/>
    <property type="molecule type" value="Genomic_DNA"/>
</dbReference>
<gene>
    <name evidence="1" type="ORF">OOJ09_31805</name>
</gene>
<proteinExistence type="predicted"/>